<dbReference type="Gene3D" id="2.40.50.140">
    <property type="entry name" value="Nucleic acid-binding proteins"/>
    <property type="match status" value="1"/>
</dbReference>
<evidence type="ECO:0000256" key="2">
    <source>
        <dbReference type="ARBA" id="ARBA00004496"/>
    </source>
</evidence>
<dbReference type="Pfam" id="PF16450">
    <property type="entry name" value="Prot_ATP_ID_OB_C"/>
    <property type="match status" value="1"/>
</dbReference>
<dbReference type="FunFam" id="2.40.50.140:FF:000046">
    <property type="entry name" value="26S protease regulatory subunit 6B"/>
    <property type="match status" value="1"/>
</dbReference>
<evidence type="ECO:0000256" key="9">
    <source>
        <dbReference type="ARBA" id="ARBA00023242"/>
    </source>
</evidence>
<sequence length="408" mass="46371">MTKMRLLKEEIALFHQKSTQKYEGLDEHDLYVLYKKLQMELELIQVQEDYIKEEQRNLKKEFIHAQEEVKRIKAVPLVIGQFLEAVDEKNGIVASTTGSNYYVRVLSTIDREQLKPSSSVALHKQSNCLVDLVPPEADSTISMLSPDERPDVNYSDIGGLDMQKQEIREAVELPLTHAQLYKQIGIDPPRGVLLFGPPGCGKTMLAKAVAHHTTASFIRVVGSEFVQKYLGEGPRMVRDLFRLAKQNAPSVIFIDEIDAIATKRFDAQTGADREVQRILLELLNQMDGFDETTNIKVIMATNRADTLDPALLRPGRLDRKIEFPLPDRRQKRLVFTTITSKMNVGEDVDLEELIARPDNISNADINAICQEAGMHAVRENRYVVNAKDFEKGYKTSVRKDEAQHEFYS</sequence>
<dbReference type="GeneID" id="108042007"/>
<evidence type="ECO:0000256" key="5">
    <source>
        <dbReference type="ARBA" id="ARBA00022490"/>
    </source>
</evidence>
<dbReference type="RefSeq" id="XP_016975590.1">
    <property type="nucleotide sequence ID" value="XM_017120101.1"/>
</dbReference>
<gene>
    <name evidence="14" type="primary">LOC108042007</name>
    <name evidence="12" type="synonym">108042007</name>
</gene>
<dbReference type="InterPro" id="IPR003959">
    <property type="entry name" value="ATPase_AAA_core"/>
</dbReference>
<dbReference type="InterPro" id="IPR001270">
    <property type="entry name" value="ClpA/B"/>
</dbReference>
<dbReference type="GO" id="GO:0005634">
    <property type="term" value="C:nucleus"/>
    <property type="evidence" value="ECO:0007669"/>
    <property type="project" value="UniProtKB-SubCell"/>
</dbReference>
<dbReference type="SMART" id="SM00382">
    <property type="entry name" value="AAA"/>
    <property type="match status" value="1"/>
</dbReference>
<reference evidence="13" key="1">
    <citation type="journal article" date="2021" name="Elife">
        <title>Highly contiguous assemblies of 101 drosophilid genomes.</title>
        <authorList>
            <person name="Kim B.Y."/>
            <person name="Wang J.R."/>
            <person name="Miller D.E."/>
            <person name="Barmina O."/>
            <person name="Delaney E."/>
            <person name="Thompson A."/>
            <person name="Comeault A.A."/>
            <person name="Peede D."/>
            <person name="D'Agostino E.R."/>
            <person name="Pelaez J."/>
            <person name="Aguilar J.M."/>
            <person name="Haji D."/>
            <person name="Matsunaga T."/>
            <person name="Armstrong E.E."/>
            <person name="Zych M."/>
            <person name="Ogawa Y."/>
            <person name="Stamenkovic-Radak M."/>
            <person name="Jelic M."/>
            <person name="Veselinovic M.S."/>
            <person name="Tanaskovic M."/>
            <person name="Eric P."/>
            <person name="Gao J.J."/>
            <person name="Katoh T.K."/>
            <person name="Toda M.J."/>
            <person name="Watabe H."/>
            <person name="Watada M."/>
            <person name="Davis J.S."/>
            <person name="Moyle L.C."/>
            <person name="Manoli G."/>
            <person name="Bertolini E."/>
            <person name="Kostal V."/>
            <person name="Hawley R.S."/>
            <person name="Takahashi A."/>
            <person name="Jones C.D."/>
            <person name="Price D.K."/>
            <person name="Whiteman N."/>
            <person name="Kopp A."/>
            <person name="Matute D.R."/>
            <person name="Petrov D.A."/>
        </authorList>
    </citation>
    <scope>NUCLEOTIDE SEQUENCE [LARGE SCALE GENOMIC DNA]</scope>
</reference>
<comment type="similarity">
    <text evidence="3 10">Belongs to the AAA ATPase family.</text>
</comment>
<dbReference type="Proteomes" id="UP001652680">
    <property type="component" value="Unassembled WGS sequence"/>
</dbReference>
<evidence type="ECO:0000256" key="8">
    <source>
        <dbReference type="ARBA" id="ARBA00022942"/>
    </source>
</evidence>
<dbReference type="InterPro" id="IPR027417">
    <property type="entry name" value="P-loop_NTPase"/>
</dbReference>
<dbReference type="Pfam" id="PF17862">
    <property type="entry name" value="AAA_lid_3"/>
    <property type="match status" value="1"/>
</dbReference>
<dbReference type="FunFam" id="3.40.50.300:FF:000033">
    <property type="entry name" value="26S protease regulatory subunit 6B"/>
    <property type="match status" value="1"/>
</dbReference>
<evidence type="ECO:0000256" key="1">
    <source>
        <dbReference type="ARBA" id="ARBA00004123"/>
    </source>
</evidence>
<dbReference type="PROSITE" id="PS00674">
    <property type="entry name" value="AAA"/>
    <property type="match status" value="1"/>
</dbReference>
<evidence type="ECO:0000313" key="14">
    <source>
        <dbReference type="RefSeq" id="XP_016975590.1"/>
    </source>
</evidence>
<reference evidence="14" key="2">
    <citation type="submission" date="2025-04" db="UniProtKB">
        <authorList>
            <consortium name="RefSeq"/>
        </authorList>
    </citation>
    <scope>IDENTIFICATION</scope>
</reference>
<dbReference type="OrthoDB" id="10255768at2759"/>
<keyword evidence="8" id="KW-0647">Proteasome</keyword>
<protein>
    <recommendedName>
        <fullName evidence="4">26S proteasome regulatory subunit 6B</fullName>
    </recommendedName>
</protein>
<keyword evidence="14" id="KW-0378">Hydrolase</keyword>
<dbReference type="InterPro" id="IPR003960">
    <property type="entry name" value="ATPase_AAA_CS"/>
</dbReference>
<name>A0A6P4EC05_DRORH</name>
<dbReference type="Gene3D" id="3.40.50.300">
    <property type="entry name" value="P-loop containing nucleotide triphosphate hydrolases"/>
    <property type="match status" value="1"/>
</dbReference>
<evidence type="ECO:0000256" key="7">
    <source>
        <dbReference type="ARBA" id="ARBA00022840"/>
    </source>
</evidence>
<dbReference type="GO" id="GO:0008233">
    <property type="term" value="F:peptidase activity"/>
    <property type="evidence" value="ECO:0007669"/>
    <property type="project" value="UniProtKB-KW"/>
</dbReference>
<dbReference type="EnsemblMetazoa" id="XM_017120101.2">
    <property type="protein sequence ID" value="XP_016975590.1"/>
    <property type="gene ID" value="LOC108042007"/>
</dbReference>
<dbReference type="SUPFAM" id="SSF52540">
    <property type="entry name" value="P-loop containing nucleoside triphosphate hydrolases"/>
    <property type="match status" value="1"/>
</dbReference>
<keyword evidence="14" id="KW-0645">Protease</keyword>
<comment type="subcellular location">
    <subcellularLocation>
        <location evidence="2">Cytoplasm</location>
    </subcellularLocation>
    <subcellularLocation>
        <location evidence="1">Nucleus</location>
    </subcellularLocation>
</comment>
<dbReference type="Gene3D" id="1.10.8.60">
    <property type="match status" value="1"/>
</dbReference>
<accession>A0A6P4EC05</accession>
<feature type="domain" description="AAA+ ATPase" evidence="11">
    <location>
        <begin position="188"/>
        <end position="327"/>
    </location>
</feature>
<dbReference type="InterPro" id="IPR041569">
    <property type="entry name" value="AAA_lid_3"/>
</dbReference>
<dbReference type="GO" id="GO:0000502">
    <property type="term" value="C:proteasome complex"/>
    <property type="evidence" value="ECO:0007669"/>
    <property type="project" value="UniProtKB-KW"/>
</dbReference>
<dbReference type="PANTHER" id="PTHR23073">
    <property type="entry name" value="26S PROTEASOME REGULATORY SUBUNIT"/>
    <property type="match status" value="1"/>
</dbReference>
<dbReference type="Pfam" id="PF00004">
    <property type="entry name" value="AAA"/>
    <property type="match status" value="1"/>
</dbReference>
<evidence type="ECO:0000256" key="10">
    <source>
        <dbReference type="RuleBase" id="RU003651"/>
    </source>
</evidence>
<dbReference type="CDD" id="cd19502">
    <property type="entry name" value="RecA-like_PAN_like"/>
    <property type="match status" value="1"/>
</dbReference>
<evidence type="ECO:0000256" key="6">
    <source>
        <dbReference type="ARBA" id="ARBA00022741"/>
    </source>
</evidence>
<keyword evidence="7 10" id="KW-0067">ATP-binding</keyword>
<dbReference type="InterPro" id="IPR050221">
    <property type="entry name" value="26S_Proteasome_ATPase"/>
</dbReference>
<dbReference type="GO" id="GO:0005524">
    <property type="term" value="F:ATP binding"/>
    <property type="evidence" value="ECO:0007669"/>
    <property type="project" value="UniProtKB-KW"/>
</dbReference>
<keyword evidence="6 10" id="KW-0547">Nucleotide-binding</keyword>
<dbReference type="AlphaFoldDB" id="A0A6P4EC05"/>
<dbReference type="GO" id="GO:0006508">
    <property type="term" value="P:proteolysis"/>
    <property type="evidence" value="ECO:0007669"/>
    <property type="project" value="UniProtKB-KW"/>
</dbReference>
<dbReference type="FunFam" id="1.10.8.60:FF:000018">
    <property type="entry name" value="26S protease regulatory subunit 6B"/>
    <property type="match status" value="1"/>
</dbReference>
<dbReference type="InterPro" id="IPR032501">
    <property type="entry name" value="Prot_ATP_ID_OB_2nd"/>
</dbReference>
<dbReference type="GO" id="GO:0016887">
    <property type="term" value="F:ATP hydrolysis activity"/>
    <property type="evidence" value="ECO:0007669"/>
    <property type="project" value="InterPro"/>
</dbReference>
<dbReference type="GO" id="GO:0005737">
    <property type="term" value="C:cytoplasm"/>
    <property type="evidence" value="ECO:0007669"/>
    <property type="project" value="UniProtKB-SubCell"/>
</dbReference>
<dbReference type="PRINTS" id="PR00300">
    <property type="entry name" value="CLPPROTEASEA"/>
</dbReference>
<dbReference type="InterPro" id="IPR012340">
    <property type="entry name" value="NA-bd_OB-fold"/>
</dbReference>
<dbReference type="InterPro" id="IPR003593">
    <property type="entry name" value="AAA+_ATPase"/>
</dbReference>
<evidence type="ECO:0000313" key="12">
    <source>
        <dbReference type="EnsemblMetazoa" id="XP_016975590.1"/>
    </source>
</evidence>
<organism evidence="14">
    <name type="scientific">Drosophila rhopaloa</name>
    <name type="common">Fruit fly</name>
    <dbReference type="NCBI Taxonomy" id="1041015"/>
    <lineage>
        <taxon>Eukaryota</taxon>
        <taxon>Metazoa</taxon>
        <taxon>Ecdysozoa</taxon>
        <taxon>Arthropoda</taxon>
        <taxon>Hexapoda</taxon>
        <taxon>Insecta</taxon>
        <taxon>Pterygota</taxon>
        <taxon>Neoptera</taxon>
        <taxon>Endopterygota</taxon>
        <taxon>Diptera</taxon>
        <taxon>Brachycera</taxon>
        <taxon>Muscomorpha</taxon>
        <taxon>Ephydroidea</taxon>
        <taxon>Drosophilidae</taxon>
        <taxon>Drosophila</taxon>
        <taxon>Sophophora</taxon>
    </lineage>
</organism>
<evidence type="ECO:0000259" key="11">
    <source>
        <dbReference type="SMART" id="SM00382"/>
    </source>
</evidence>
<dbReference type="CTD" id="41190"/>
<keyword evidence="5" id="KW-0963">Cytoplasm</keyword>
<keyword evidence="9" id="KW-0539">Nucleus</keyword>
<keyword evidence="13" id="KW-1185">Reference proteome</keyword>
<evidence type="ECO:0000256" key="3">
    <source>
        <dbReference type="ARBA" id="ARBA00006914"/>
    </source>
</evidence>
<proteinExistence type="inferred from homology"/>
<reference evidence="12" key="3">
    <citation type="submission" date="2025-05" db="UniProtKB">
        <authorList>
            <consortium name="EnsemblMetazoa"/>
        </authorList>
    </citation>
    <scope>IDENTIFICATION</scope>
</reference>
<evidence type="ECO:0000313" key="13">
    <source>
        <dbReference type="Proteomes" id="UP001652680"/>
    </source>
</evidence>
<evidence type="ECO:0000256" key="4">
    <source>
        <dbReference type="ARBA" id="ARBA00018274"/>
    </source>
</evidence>